<feature type="transmembrane region" description="Helical" evidence="7">
    <location>
        <begin position="62"/>
        <end position="87"/>
    </location>
</feature>
<dbReference type="SUPFAM" id="SSF48317">
    <property type="entry name" value="Acid phosphatase/Vanadium-dependent haloperoxidase"/>
    <property type="match status" value="1"/>
</dbReference>
<evidence type="ECO:0000256" key="5">
    <source>
        <dbReference type="ARBA" id="ARBA00023136"/>
    </source>
</evidence>
<accession>A0AAW0EUA8</accession>
<evidence type="ECO:0000256" key="7">
    <source>
        <dbReference type="SAM" id="Phobius"/>
    </source>
</evidence>
<dbReference type="EMBL" id="JAECZO010000074">
    <property type="protein sequence ID" value="KAK7196338.1"/>
    <property type="molecule type" value="Genomic_DNA"/>
</dbReference>
<evidence type="ECO:0000256" key="4">
    <source>
        <dbReference type="ARBA" id="ARBA00022989"/>
    </source>
</evidence>
<comment type="caution">
    <text evidence="9">The sequence shown here is derived from an EMBL/GenBank/DDBJ whole genome shotgun (WGS) entry which is preliminary data.</text>
</comment>
<dbReference type="GO" id="GO:0016020">
    <property type="term" value="C:membrane"/>
    <property type="evidence" value="ECO:0007669"/>
    <property type="project" value="UniProtKB-SubCell"/>
</dbReference>
<evidence type="ECO:0000256" key="1">
    <source>
        <dbReference type="ARBA" id="ARBA00004141"/>
    </source>
</evidence>
<feature type="region of interest" description="Disordered" evidence="6">
    <location>
        <begin position="178"/>
        <end position="201"/>
    </location>
</feature>
<dbReference type="CDD" id="cd03390">
    <property type="entry name" value="PAP2_containing_1_like"/>
    <property type="match status" value="1"/>
</dbReference>
<dbReference type="Pfam" id="PF01569">
    <property type="entry name" value="PAP2"/>
    <property type="match status" value="1"/>
</dbReference>
<dbReference type="InterPro" id="IPR036938">
    <property type="entry name" value="PAP2/HPO_sf"/>
</dbReference>
<dbReference type="SMART" id="SM00014">
    <property type="entry name" value="acidPPc"/>
    <property type="match status" value="1"/>
</dbReference>
<organism evidence="9 10">
    <name type="scientific">Novymonas esmeraldas</name>
    <dbReference type="NCBI Taxonomy" id="1808958"/>
    <lineage>
        <taxon>Eukaryota</taxon>
        <taxon>Discoba</taxon>
        <taxon>Euglenozoa</taxon>
        <taxon>Kinetoplastea</taxon>
        <taxon>Metakinetoplastina</taxon>
        <taxon>Trypanosomatida</taxon>
        <taxon>Trypanosomatidae</taxon>
        <taxon>Novymonas</taxon>
    </lineage>
</organism>
<feature type="transmembrane region" description="Helical" evidence="7">
    <location>
        <begin position="319"/>
        <end position="339"/>
    </location>
</feature>
<keyword evidence="4 7" id="KW-1133">Transmembrane helix</keyword>
<dbReference type="Proteomes" id="UP001430356">
    <property type="component" value="Unassembled WGS sequence"/>
</dbReference>
<dbReference type="InterPro" id="IPR043216">
    <property type="entry name" value="PAP-like"/>
</dbReference>
<evidence type="ECO:0000256" key="3">
    <source>
        <dbReference type="ARBA" id="ARBA00022692"/>
    </source>
</evidence>
<dbReference type="AlphaFoldDB" id="A0AAW0EUA8"/>
<gene>
    <name evidence="9" type="ORF">NESM_000570100</name>
</gene>
<comment type="similarity">
    <text evidence="2">Belongs to the PA-phosphatase related phosphoesterase family.</text>
</comment>
<dbReference type="InterPro" id="IPR000326">
    <property type="entry name" value="PAP2/HPO"/>
</dbReference>
<keyword evidence="3 7" id="KW-0812">Transmembrane</keyword>
<evidence type="ECO:0000256" key="6">
    <source>
        <dbReference type="SAM" id="MobiDB-lite"/>
    </source>
</evidence>
<dbReference type="PANTHER" id="PTHR10165">
    <property type="entry name" value="LIPID PHOSPHATE PHOSPHATASE"/>
    <property type="match status" value="1"/>
</dbReference>
<feature type="transmembrane region" description="Helical" evidence="7">
    <location>
        <begin position="221"/>
        <end position="244"/>
    </location>
</feature>
<keyword evidence="5 7" id="KW-0472">Membrane</keyword>
<reference evidence="9 10" key="1">
    <citation type="journal article" date="2021" name="MBio">
        <title>A New Model Trypanosomatid, Novymonas esmeraldas: Genomic Perception of Its 'Candidatus Pandoraea novymonadis' Endosymbiont.</title>
        <authorList>
            <person name="Zakharova A."/>
            <person name="Saura A."/>
            <person name="Butenko A."/>
            <person name="Podesvova L."/>
            <person name="Warmusova S."/>
            <person name="Kostygov A.Y."/>
            <person name="Nenarokova A."/>
            <person name="Lukes J."/>
            <person name="Opperdoes F.R."/>
            <person name="Yurchenko V."/>
        </authorList>
    </citation>
    <scope>NUCLEOTIDE SEQUENCE [LARGE SCALE GENOMIC DNA]</scope>
    <source>
        <strain evidence="9 10">E262AT.01</strain>
    </source>
</reference>
<dbReference type="GO" id="GO:0046839">
    <property type="term" value="P:phospholipid dephosphorylation"/>
    <property type="evidence" value="ECO:0007669"/>
    <property type="project" value="TreeGrafter"/>
</dbReference>
<feature type="domain" description="Phosphatidic acid phosphatase type 2/haloperoxidase" evidence="8">
    <location>
        <begin position="230"/>
        <end position="366"/>
    </location>
</feature>
<dbReference type="GO" id="GO:0008195">
    <property type="term" value="F:phosphatidate phosphatase activity"/>
    <property type="evidence" value="ECO:0007669"/>
    <property type="project" value="TreeGrafter"/>
</dbReference>
<feature type="compositionally biased region" description="Low complexity" evidence="6">
    <location>
        <begin position="150"/>
        <end position="166"/>
    </location>
</feature>
<proteinExistence type="inferred from homology"/>
<feature type="transmembrane region" description="Helical" evidence="7">
    <location>
        <begin position="21"/>
        <end position="42"/>
    </location>
</feature>
<comment type="subcellular location">
    <subcellularLocation>
        <location evidence="1">Membrane</location>
        <topology evidence="1">Multi-pass membrane protein</topology>
    </subcellularLocation>
</comment>
<name>A0AAW0EUA8_9TRYP</name>
<keyword evidence="10" id="KW-1185">Reference proteome</keyword>
<protein>
    <submittedName>
        <fullName evidence="9">Phosphatidic acid phosphatase</fullName>
    </submittedName>
</protein>
<sequence>MPSSSHDAGQCSVAAVWRLLFFFRLHDYILCLACGLIAYGVSRVRPHCRPFSWTDPTIDFPYGGAGTFPSWTLAIISVLPGVAYVLGEAVRHLWLGRRSGGVLAWAPYTRRTRLRWRRPRGESGGGDEAVSTAGADGGRRGAADAPPLPLSESSAAAPSTSGTPGSIVVVTEDVVPSAERDAQVGSPTQPRHLAPSPLPAKVEGGADSAAHVYTVTRSWQWFLVHAHMWILTQAFSITFAMLVVDTVKVYAGRLRPDFLSRLRNSGYSPSSVGVDWCAVALGGRVSFPSGHSGISFAAFVPLCYYVLHTLHAFRTGGVSLWRTVAGLVPLILPITVAVSRTRDFRHNYDDVVAGSAIGIASAMIAVKATMSVDGRTGQLVPRFASGE</sequence>
<feature type="transmembrane region" description="Helical" evidence="7">
    <location>
        <begin position="351"/>
        <end position="370"/>
    </location>
</feature>
<evidence type="ECO:0000313" key="10">
    <source>
        <dbReference type="Proteomes" id="UP001430356"/>
    </source>
</evidence>
<evidence type="ECO:0000313" key="9">
    <source>
        <dbReference type="EMBL" id="KAK7196338.1"/>
    </source>
</evidence>
<feature type="region of interest" description="Disordered" evidence="6">
    <location>
        <begin position="117"/>
        <end position="166"/>
    </location>
</feature>
<dbReference type="PANTHER" id="PTHR10165:SF35">
    <property type="entry name" value="RE23632P"/>
    <property type="match status" value="1"/>
</dbReference>
<evidence type="ECO:0000256" key="2">
    <source>
        <dbReference type="ARBA" id="ARBA00008816"/>
    </source>
</evidence>
<dbReference type="GO" id="GO:0006644">
    <property type="term" value="P:phospholipid metabolic process"/>
    <property type="evidence" value="ECO:0007669"/>
    <property type="project" value="InterPro"/>
</dbReference>
<evidence type="ECO:0000259" key="8">
    <source>
        <dbReference type="SMART" id="SM00014"/>
    </source>
</evidence>
<dbReference type="Gene3D" id="1.20.144.10">
    <property type="entry name" value="Phosphatidic acid phosphatase type 2/haloperoxidase"/>
    <property type="match status" value="1"/>
</dbReference>
<feature type="transmembrane region" description="Helical" evidence="7">
    <location>
        <begin position="289"/>
        <end position="307"/>
    </location>
</feature>